<organism evidence="1 2">
    <name type="scientific">Orbilia javanica</name>
    <dbReference type="NCBI Taxonomy" id="47235"/>
    <lineage>
        <taxon>Eukaryota</taxon>
        <taxon>Fungi</taxon>
        <taxon>Dikarya</taxon>
        <taxon>Ascomycota</taxon>
        <taxon>Pezizomycotina</taxon>
        <taxon>Orbiliomycetes</taxon>
        <taxon>Orbiliales</taxon>
        <taxon>Orbiliaceae</taxon>
        <taxon>Orbilia</taxon>
    </lineage>
</organism>
<gene>
    <name evidence="1" type="ORF">TWF718_000510</name>
</gene>
<dbReference type="Proteomes" id="UP001313282">
    <property type="component" value="Unassembled WGS sequence"/>
</dbReference>
<evidence type="ECO:0000313" key="1">
    <source>
        <dbReference type="EMBL" id="KAK6356138.1"/>
    </source>
</evidence>
<evidence type="ECO:0000313" key="2">
    <source>
        <dbReference type="Proteomes" id="UP001313282"/>
    </source>
</evidence>
<accession>A0AAN8MX90</accession>
<proteinExistence type="predicted"/>
<dbReference type="EMBL" id="JAVHNR010000001">
    <property type="protein sequence ID" value="KAK6356138.1"/>
    <property type="molecule type" value="Genomic_DNA"/>
</dbReference>
<name>A0AAN8MX90_9PEZI</name>
<reference evidence="1 2" key="1">
    <citation type="submission" date="2019-10" db="EMBL/GenBank/DDBJ databases">
        <authorList>
            <person name="Palmer J.M."/>
        </authorList>
    </citation>
    <scope>NUCLEOTIDE SEQUENCE [LARGE SCALE GENOMIC DNA]</scope>
    <source>
        <strain evidence="1 2">TWF718</strain>
    </source>
</reference>
<sequence length="121" mass="13433">MPNSTNVRNAVGGLSMRRNDLLVYSALSDAQLLILENRGTSYNWTPPKITMIPIDETSLPPGSFNLKAISQMPDYKRQAISDALKTLNNKEDRRGHRWVATGLEYCNDQAVCLAVKVVRGA</sequence>
<dbReference type="AlphaFoldDB" id="A0AAN8MX90"/>
<protein>
    <submittedName>
        <fullName evidence="1">Uncharacterized protein</fullName>
    </submittedName>
</protein>
<keyword evidence="2" id="KW-1185">Reference proteome</keyword>
<comment type="caution">
    <text evidence="1">The sequence shown here is derived from an EMBL/GenBank/DDBJ whole genome shotgun (WGS) entry which is preliminary data.</text>
</comment>